<evidence type="ECO:0000256" key="3">
    <source>
        <dbReference type="ARBA" id="ARBA00022723"/>
    </source>
</evidence>
<keyword evidence="3" id="KW-0479">Metal-binding</keyword>
<dbReference type="Gene3D" id="3.40.720.10">
    <property type="entry name" value="Alkaline Phosphatase, subunit A"/>
    <property type="match status" value="1"/>
</dbReference>
<dbReference type="InterPro" id="IPR024607">
    <property type="entry name" value="Sulfatase_CS"/>
</dbReference>
<proteinExistence type="inferred from homology"/>
<organism evidence="9 10">
    <name type="scientific">Shimia gijangensis</name>
    <dbReference type="NCBI Taxonomy" id="1470563"/>
    <lineage>
        <taxon>Bacteria</taxon>
        <taxon>Pseudomonadati</taxon>
        <taxon>Pseudomonadota</taxon>
        <taxon>Alphaproteobacteria</taxon>
        <taxon>Rhodobacterales</taxon>
        <taxon>Roseobacteraceae</taxon>
    </lineage>
</organism>
<dbReference type="GO" id="GO:0004065">
    <property type="term" value="F:arylsulfatase activity"/>
    <property type="evidence" value="ECO:0007669"/>
    <property type="project" value="TreeGrafter"/>
</dbReference>
<gene>
    <name evidence="9" type="ORF">SAMN05444000_11013</name>
</gene>
<dbReference type="EMBL" id="FQZQ01000010">
    <property type="protein sequence ID" value="SHJ54522.1"/>
    <property type="molecule type" value="Genomic_DNA"/>
</dbReference>
<accession>A0A1M6K698</accession>
<dbReference type="InterPro" id="IPR050738">
    <property type="entry name" value="Sulfatase"/>
</dbReference>
<evidence type="ECO:0000256" key="6">
    <source>
        <dbReference type="ARBA" id="ARBA00022837"/>
    </source>
</evidence>
<keyword evidence="6" id="KW-0106">Calcium</keyword>
<evidence type="ECO:0000256" key="2">
    <source>
        <dbReference type="ARBA" id="ARBA00008779"/>
    </source>
</evidence>
<dbReference type="RefSeq" id="WP_073252157.1">
    <property type="nucleotide sequence ID" value="NZ_FQZQ01000010.1"/>
</dbReference>
<dbReference type="Proteomes" id="UP000183982">
    <property type="component" value="Unassembled WGS sequence"/>
</dbReference>
<comment type="similarity">
    <text evidence="2">Belongs to the sulfatase family.</text>
</comment>
<dbReference type="Gene3D" id="3.30.1120.10">
    <property type="match status" value="1"/>
</dbReference>
<dbReference type="PANTHER" id="PTHR42693">
    <property type="entry name" value="ARYLSULFATASE FAMILY MEMBER"/>
    <property type="match status" value="1"/>
</dbReference>
<dbReference type="PROSITE" id="PS00149">
    <property type="entry name" value="SULFATASE_2"/>
    <property type="match status" value="1"/>
</dbReference>
<evidence type="ECO:0000256" key="7">
    <source>
        <dbReference type="SAM" id="SignalP"/>
    </source>
</evidence>
<feature type="chain" id="PRO_5012025452" evidence="7">
    <location>
        <begin position="26"/>
        <end position="564"/>
    </location>
</feature>
<evidence type="ECO:0000313" key="10">
    <source>
        <dbReference type="Proteomes" id="UP000183982"/>
    </source>
</evidence>
<feature type="signal peptide" evidence="7">
    <location>
        <begin position="1"/>
        <end position="25"/>
    </location>
</feature>
<keyword evidence="10" id="KW-1185">Reference proteome</keyword>
<sequence>MTIRTSLLTATCAVTVLATAPFAVAQEKPIIRDAEYRILERQHGDRWTAEDTEIDAKLAELRENNGGKPPNILYILLDDIGFGEFGMPDLDVIRGYSTPEISKFAEQGMSMMRMYSEPSCTPTRVAMITGRHPVRTGFDEAKAVPEGEGLAAGEVTIAEILSDVGYATAHIGKWHMGDIEQSYAINQGFDYAEHPIHQQAQLALMNTTALNEGHISGVDMRLRSDELMLDDTFRIDPFAMVYNIVGEKGGKPREVGMEPGQKFSQDDYLAMGQRYQDKTLEQLEQMAAGDKPFFLQYWPLIPISFTRTDIEQAQTLNGGPIAEAIVNIDTYVGEILDRVDELGIAENTVVVIMGDNGPFMEFVDRSGQSDRIYRGGKTEHLEGGVRVNAFVRWPEVIEAGSRVKDITHVSDLFTTFARLGDAEAGIPRDRIIDGVDQLPLWLKGETYGRRDYVFIYEGFVLKSLVKQQFKMHLPPPGGNPILASMYDLYKNPREDRPQDSIQVGVGFGANFSLMAQRHLGMKKQYPDQAPGHGELYGGIENLRPETKALVENIMFGQSLTAGSE</sequence>
<evidence type="ECO:0000313" key="9">
    <source>
        <dbReference type="EMBL" id="SHJ54522.1"/>
    </source>
</evidence>
<name>A0A1M6K698_9RHOB</name>
<comment type="cofactor">
    <cofactor evidence="1">
        <name>Ca(2+)</name>
        <dbReference type="ChEBI" id="CHEBI:29108"/>
    </cofactor>
</comment>
<protein>
    <submittedName>
        <fullName evidence="9">Arylsulfatase</fullName>
    </submittedName>
</protein>
<dbReference type="OrthoDB" id="9803751at2"/>
<dbReference type="InterPro" id="IPR000917">
    <property type="entry name" value="Sulfatase_N"/>
</dbReference>
<dbReference type="Pfam" id="PF00884">
    <property type="entry name" value="Sulfatase"/>
    <property type="match status" value="1"/>
</dbReference>
<dbReference type="STRING" id="1470563.SAMN05444000_11013"/>
<evidence type="ECO:0000259" key="8">
    <source>
        <dbReference type="Pfam" id="PF00884"/>
    </source>
</evidence>
<reference evidence="10" key="1">
    <citation type="submission" date="2016-11" db="EMBL/GenBank/DDBJ databases">
        <authorList>
            <person name="Varghese N."/>
            <person name="Submissions S."/>
        </authorList>
    </citation>
    <scope>NUCLEOTIDE SEQUENCE [LARGE SCALE GENOMIC DNA]</scope>
    <source>
        <strain evidence="10">DSM 100564</strain>
    </source>
</reference>
<feature type="domain" description="Sulfatase N-terminal" evidence="8">
    <location>
        <begin position="70"/>
        <end position="420"/>
    </location>
</feature>
<dbReference type="PROSITE" id="PS00523">
    <property type="entry name" value="SULFATASE_1"/>
    <property type="match status" value="1"/>
</dbReference>
<evidence type="ECO:0000256" key="5">
    <source>
        <dbReference type="ARBA" id="ARBA00022801"/>
    </source>
</evidence>
<dbReference type="AlphaFoldDB" id="A0A1M6K698"/>
<keyword evidence="5" id="KW-0378">Hydrolase</keyword>
<dbReference type="SUPFAM" id="SSF53649">
    <property type="entry name" value="Alkaline phosphatase-like"/>
    <property type="match status" value="1"/>
</dbReference>
<dbReference type="PANTHER" id="PTHR42693:SF42">
    <property type="entry name" value="ARYLSULFATASE G"/>
    <property type="match status" value="1"/>
</dbReference>
<dbReference type="InterPro" id="IPR017850">
    <property type="entry name" value="Alkaline_phosphatase_core_sf"/>
</dbReference>
<keyword evidence="4 7" id="KW-0732">Signal</keyword>
<evidence type="ECO:0000256" key="4">
    <source>
        <dbReference type="ARBA" id="ARBA00022729"/>
    </source>
</evidence>
<evidence type="ECO:0000256" key="1">
    <source>
        <dbReference type="ARBA" id="ARBA00001913"/>
    </source>
</evidence>
<dbReference type="GO" id="GO:0046872">
    <property type="term" value="F:metal ion binding"/>
    <property type="evidence" value="ECO:0007669"/>
    <property type="project" value="UniProtKB-KW"/>
</dbReference>